<proteinExistence type="predicted"/>
<evidence type="ECO:0000313" key="2">
    <source>
        <dbReference type="Proteomes" id="UP000256345"/>
    </source>
</evidence>
<name>A0ABX9JWW8_9BACT</name>
<dbReference type="Proteomes" id="UP000256345">
    <property type="component" value="Unassembled WGS sequence"/>
</dbReference>
<comment type="caution">
    <text evidence="1">The sequence shown here is derived from an EMBL/GenBank/DDBJ whole genome shotgun (WGS) entry which is preliminary data.</text>
</comment>
<accession>A0ABX9JWW8</accession>
<evidence type="ECO:0000313" key="1">
    <source>
        <dbReference type="EMBL" id="REG28711.1"/>
    </source>
</evidence>
<protein>
    <submittedName>
        <fullName evidence="1">Uncharacterized protein</fullName>
    </submittedName>
</protein>
<gene>
    <name evidence="1" type="ORF">ATI61_108252</name>
</gene>
<sequence>MPEGMHATGSGTNLWTATEGVSGVTNPATGGRVVFFVDQASVD</sequence>
<keyword evidence="2" id="KW-1185">Reference proteome</keyword>
<dbReference type="EMBL" id="QUMU01000008">
    <property type="protein sequence ID" value="REG28711.1"/>
    <property type="molecule type" value="Genomic_DNA"/>
</dbReference>
<organism evidence="1 2">
    <name type="scientific">Archangium gephyra</name>
    <dbReference type="NCBI Taxonomy" id="48"/>
    <lineage>
        <taxon>Bacteria</taxon>
        <taxon>Pseudomonadati</taxon>
        <taxon>Myxococcota</taxon>
        <taxon>Myxococcia</taxon>
        <taxon>Myxococcales</taxon>
        <taxon>Cystobacterineae</taxon>
        <taxon>Archangiaceae</taxon>
        <taxon>Archangium</taxon>
    </lineage>
</organism>
<reference evidence="1 2" key="1">
    <citation type="submission" date="2018-08" db="EMBL/GenBank/DDBJ databases">
        <title>Genomic Encyclopedia of Archaeal and Bacterial Type Strains, Phase II (KMG-II): from individual species to whole genera.</title>
        <authorList>
            <person name="Goeker M."/>
        </authorList>
    </citation>
    <scope>NUCLEOTIDE SEQUENCE [LARGE SCALE GENOMIC DNA]</scope>
    <source>
        <strain evidence="1 2">DSM 2261</strain>
    </source>
</reference>